<name>A0A917C9I3_9BACL</name>
<protein>
    <submittedName>
        <fullName evidence="1">Uncharacterized protein</fullName>
    </submittedName>
</protein>
<comment type="caution">
    <text evidence="1">The sequence shown here is derived from an EMBL/GenBank/DDBJ whole genome shotgun (WGS) entry which is preliminary data.</text>
</comment>
<gene>
    <name evidence="1" type="ORF">GCM10010912_23100</name>
</gene>
<reference evidence="1" key="1">
    <citation type="journal article" date="2014" name="Int. J. Syst. Evol. Microbiol.">
        <title>Complete genome sequence of Corynebacterium casei LMG S-19264T (=DSM 44701T), isolated from a smear-ripened cheese.</title>
        <authorList>
            <consortium name="US DOE Joint Genome Institute (JGI-PGF)"/>
            <person name="Walter F."/>
            <person name="Albersmeier A."/>
            <person name="Kalinowski J."/>
            <person name="Ruckert C."/>
        </authorList>
    </citation>
    <scope>NUCLEOTIDE SEQUENCE</scope>
    <source>
        <strain evidence="1">CGMCC 1.16134</strain>
    </source>
</reference>
<proteinExistence type="predicted"/>
<sequence>MKYFFLCNLTVSLLLISYSYIITINKLWEGSTLNKLLFRSTKIMGTVPGEK</sequence>
<organism evidence="1 2">
    <name type="scientific">Paenibacillus albidus</name>
    <dbReference type="NCBI Taxonomy" id="2041023"/>
    <lineage>
        <taxon>Bacteria</taxon>
        <taxon>Bacillati</taxon>
        <taxon>Bacillota</taxon>
        <taxon>Bacilli</taxon>
        <taxon>Bacillales</taxon>
        <taxon>Paenibacillaceae</taxon>
        <taxon>Paenibacillus</taxon>
    </lineage>
</organism>
<dbReference type="Proteomes" id="UP000637643">
    <property type="component" value="Unassembled WGS sequence"/>
</dbReference>
<accession>A0A917C9I3</accession>
<reference evidence="1" key="2">
    <citation type="submission" date="2020-09" db="EMBL/GenBank/DDBJ databases">
        <authorList>
            <person name="Sun Q."/>
            <person name="Zhou Y."/>
        </authorList>
    </citation>
    <scope>NUCLEOTIDE SEQUENCE</scope>
    <source>
        <strain evidence="1">CGMCC 1.16134</strain>
    </source>
</reference>
<dbReference type="AlphaFoldDB" id="A0A917C9I3"/>
<evidence type="ECO:0000313" key="1">
    <source>
        <dbReference type="EMBL" id="GGF77395.1"/>
    </source>
</evidence>
<keyword evidence="2" id="KW-1185">Reference proteome</keyword>
<evidence type="ECO:0000313" key="2">
    <source>
        <dbReference type="Proteomes" id="UP000637643"/>
    </source>
</evidence>
<dbReference type="EMBL" id="BMKR01000008">
    <property type="protein sequence ID" value="GGF77395.1"/>
    <property type="molecule type" value="Genomic_DNA"/>
</dbReference>